<reference evidence="1 2" key="1">
    <citation type="submission" date="2018-06" db="EMBL/GenBank/DDBJ databases">
        <authorList>
            <consortium name="Pathogen Informatics"/>
            <person name="Doyle S."/>
        </authorList>
    </citation>
    <scope>NUCLEOTIDE SEQUENCE [LARGE SCALE GENOMIC DNA]</scope>
    <source>
        <strain evidence="1 2">NCTC11179</strain>
    </source>
</reference>
<gene>
    <name evidence="1" type="ORF">NCTC11179_03199</name>
</gene>
<keyword evidence="2" id="KW-1185">Reference proteome</keyword>
<dbReference type="Proteomes" id="UP000255024">
    <property type="component" value="Unassembled WGS sequence"/>
</dbReference>
<name>A0A378U333_MYROD</name>
<proteinExistence type="predicted"/>
<organism evidence="1 2">
    <name type="scientific">Myroides odoratus</name>
    <name type="common">Flavobacterium odoratum</name>
    <dbReference type="NCBI Taxonomy" id="256"/>
    <lineage>
        <taxon>Bacteria</taxon>
        <taxon>Pseudomonadati</taxon>
        <taxon>Bacteroidota</taxon>
        <taxon>Flavobacteriia</taxon>
        <taxon>Flavobacteriales</taxon>
        <taxon>Flavobacteriaceae</taxon>
        <taxon>Myroides</taxon>
    </lineage>
</organism>
<dbReference type="RefSeq" id="WP_115092357.1">
    <property type="nucleotide sequence ID" value="NZ_CP068107.1"/>
</dbReference>
<dbReference type="EMBL" id="UGQL01000002">
    <property type="protein sequence ID" value="STZ69685.1"/>
    <property type="molecule type" value="Genomic_DNA"/>
</dbReference>
<accession>A0A378U333</accession>
<sequence>METRDTILRLIQQTALTLRAFFNSLPLEDPLHEQTVDDFSFQLKAQTAIDLEALLLLKSSVDLQDYFARHASFDLTNQELLADLLVNLAERTVALDTIKSQAYQNLALSLYQLINETTQTYNWEREAKIARLKE</sequence>
<evidence type="ECO:0000313" key="2">
    <source>
        <dbReference type="Proteomes" id="UP000255024"/>
    </source>
</evidence>
<dbReference type="AlphaFoldDB" id="A0A378U333"/>
<evidence type="ECO:0000313" key="1">
    <source>
        <dbReference type="EMBL" id="STZ69685.1"/>
    </source>
</evidence>
<protein>
    <submittedName>
        <fullName evidence="1">Uncharacterized protein</fullName>
    </submittedName>
</protein>